<dbReference type="Proteomes" id="UP000036102">
    <property type="component" value="Unassembled WGS sequence"/>
</dbReference>
<accession>A0A0J7M767</accession>
<feature type="chain" id="PRO_5005291062" description="Multidrug transporter" evidence="2">
    <location>
        <begin position="27"/>
        <end position="110"/>
    </location>
</feature>
<feature type="signal peptide" evidence="2">
    <location>
        <begin position="1"/>
        <end position="26"/>
    </location>
</feature>
<keyword evidence="4" id="KW-1185">Reference proteome</keyword>
<dbReference type="OrthoDB" id="332175at2"/>
<evidence type="ECO:0000256" key="2">
    <source>
        <dbReference type="SAM" id="SignalP"/>
    </source>
</evidence>
<keyword evidence="1" id="KW-0812">Transmembrane</keyword>
<organism evidence="3 4">
    <name type="scientific">Marinobacter subterrani</name>
    <dbReference type="NCBI Taxonomy" id="1658765"/>
    <lineage>
        <taxon>Bacteria</taxon>
        <taxon>Pseudomonadati</taxon>
        <taxon>Pseudomonadota</taxon>
        <taxon>Gammaproteobacteria</taxon>
        <taxon>Pseudomonadales</taxon>
        <taxon>Marinobacteraceae</taxon>
        <taxon>Marinobacter</taxon>
    </lineage>
</organism>
<comment type="caution">
    <text evidence="3">The sequence shown here is derived from an EMBL/GenBank/DDBJ whole genome shotgun (WGS) entry which is preliminary data.</text>
</comment>
<feature type="transmembrane region" description="Helical" evidence="1">
    <location>
        <begin position="44"/>
        <end position="62"/>
    </location>
</feature>
<dbReference type="STRING" id="1658765.Msub_12999"/>
<keyword evidence="2" id="KW-0732">Signal</keyword>
<protein>
    <recommendedName>
        <fullName evidence="5">Multidrug transporter</fullName>
    </recommendedName>
</protein>
<name>A0A0J7M767_9GAMM</name>
<dbReference type="PATRIC" id="fig|1658765.3.peg.3026"/>
<dbReference type="AlphaFoldDB" id="A0A0J7M767"/>
<keyword evidence="1" id="KW-0472">Membrane</keyword>
<evidence type="ECO:0000256" key="1">
    <source>
        <dbReference type="SAM" id="Phobius"/>
    </source>
</evidence>
<evidence type="ECO:0000313" key="4">
    <source>
        <dbReference type="Proteomes" id="UP000036102"/>
    </source>
</evidence>
<proteinExistence type="predicted"/>
<dbReference type="EMBL" id="LFBU01000001">
    <property type="protein sequence ID" value="KMQ76785.1"/>
    <property type="molecule type" value="Genomic_DNA"/>
</dbReference>
<evidence type="ECO:0008006" key="5">
    <source>
        <dbReference type="Google" id="ProtNLM"/>
    </source>
</evidence>
<keyword evidence="1" id="KW-1133">Transmembrane helix</keyword>
<evidence type="ECO:0000313" key="3">
    <source>
        <dbReference type="EMBL" id="KMQ76785.1"/>
    </source>
</evidence>
<reference evidence="3 4" key="1">
    <citation type="submission" date="2015-06" db="EMBL/GenBank/DDBJ databases">
        <title>Marinobacter subterrani, a genetically tractable neutrophilic iron-oxidizing strain isolated from the Soudan Iron Mine.</title>
        <authorList>
            <person name="Bonis B.M."/>
            <person name="Gralnick J.A."/>
        </authorList>
    </citation>
    <scope>NUCLEOTIDE SEQUENCE [LARGE SCALE GENOMIC DNA]</scope>
    <source>
        <strain evidence="3 4">JG233</strain>
    </source>
</reference>
<dbReference type="RefSeq" id="WP_048496712.1">
    <property type="nucleotide sequence ID" value="NZ_LFBU01000001.1"/>
</dbReference>
<gene>
    <name evidence="3" type="ORF">Msub_12999</name>
</gene>
<sequence>MTRKISRTLVATVAACLLAFSSIGHARAVDEKPSALAMTGDALFVRPALLATTIVGSAVYLVSLPFSLLGGNADEAGEVLVMGPARATFVRCLGCTRTGRKTETVEQTGN</sequence>